<evidence type="ECO:0000313" key="2">
    <source>
        <dbReference type="Proteomes" id="UP001055439"/>
    </source>
</evidence>
<sequence>MATAHFSLLHSIQLRKGSRVSVTTRFGRLTPTFVPRLFSRDVAERELEGDVIEETGSRTAGSAKIRANGRVLHVAMSHSLVHSAASCSVHYMKVDFTTAILAGYMRCAEDMSHLSNLIVFFERCCLSIVIGIPPFSGGVHI</sequence>
<name>A0A9E7KV03_9LILI</name>
<gene>
    <name evidence="1" type="ORF">MUK42_04798</name>
</gene>
<reference evidence="1" key="1">
    <citation type="submission" date="2022-05" db="EMBL/GenBank/DDBJ databases">
        <title>The Musa troglodytarum L. genome provides insights into the mechanism of non-climacteric behaviour and enrichment of carotenoids.</title>
        <authorList>
            <person name="Wang J."/>
        </authorList>
    </citation>
    <scope>NUCLEOTIDE SEQUENCE</scope>
    <source>
        <tissue evidence="1">Leaf</tissue>
    </source>
</reference>
<accession>A0A9E7KV03</accession>
<dbReference type="EMBL" id="CP097510">
    <property type="protein sequence ID" value="URE33052.1"/>
    <property type="molecule type" value="Genomic_DNA"/>
</dbReference>
<dbReference type="AlphaFoldDB" id="A0A9E7KV03"/>
<keyword evidence="2" id="KW-1185">Reference proteome</keyword>
<dbReference type="Proteomes" id="UP001055439">
    <property type="component" value="Chromosome 8"/>
</dbReference>
<protein>
    <submittedName>
        <fullName evidence="1">Uncharacterized protein</fullName>
    </submittedName>
</protein>
<proteinExistence type="predicted"/>
<organism evidence="1 2">
    <name type="scientific">Musa troglodytarum</name>
    <name type="common">fe'i banana</name>
    <dbReference type="NCBI Taxonomy" id="320322"/>
    <lineage>
        <taxon>Eukaryota</taxon>
        <taxon>Viridiplantae</taxon>
        <taxon>Streptophyta</taxon>
        <taxon>Embryophyta</taxon>
        <taxon>Tracheophyta</taxon>
        <taxon>Spermatophyta</taxon>
        <taxon>Magnoliopsida</taxon>
        <taxon>Liliopsida</taxon>
        <taxon>Zingiberales</taxon>
        <taxon>Musaceae</taxon>
        <taxon>Musa</taxon>
    </lineage>
</organism>
<evidence type="ECO:0000313" key="1">
    <source>
        <dbReference type="EMBL" id="URE33052.1"/>
    </source>
</evidence>